<dbReference type="OrthoDB" id="9764638at2"/>
<dbReference type="AlphaFoldDB" id="A0A143QL56"/>
<evidence type="ECO:0000259" key="7">
    <source>
        <dbReference type="Pfam" id="PF02803"/>
    </source>
</evidence>
<dbReference type="PROSITE" id="PS00099">
    <property type="entry name" value="THIOLASE_3"/>
    <property type="match status" value="1"/>
</dbReference>
<evidence type="ECO:0000256" key="1">
    <source>
        <dbReference type="ARBA" id="ARBA00010982"/>
    </source>
</evidence>
<dbReference type="Pfam" id="PF02803">
    <property type="entry name" value="Thiolase_C"/>
    <property type="match status" value="1"/>
</dbReference>
<reference evidence="8 9" key="1">
    <citation type="journal article" date="2016" name="Genome Announc.">
        <title>Complete Genome and Plasmid Sequences for Rhodococcus fascians D188 and Draft Sequences for Rhodococcus Isolates PBTS 1 and PBTS 2.</title>
        <authorList>
            <person name="Stamler R.A."/>
            <person name="Vereecke D."/>
            <person name="Zhang Y."/>
            <person name="Schilkey F."/>
            <person name="Devitt N."/>
            <person name="Randall J.J."/>
        </authorList>
    </citation>
    <scope>NUCLEOTIDE SEQUENCE [LARGE SCALE GENOMIC DNA]</scope>
    <source>
        <strain evidence="8 9">PBTS2</strain>
    </source>
</reference>
<dbReference type="RefSeq" id="WP_048317458.1">
    <property type="nucleotide sequence ID" value="NZ_CP015220.1"/>
</dbReference>
<dbReference type="GO" id="GO:0016747">
    <property type="term" value="F:acyltransferase activity, transferring groups other than amino-acyl groups"/>
    <property type="evidence" value="ECO:0007669"/>
    <property type="project" value="InterPro"/>
</dbReference>
<dbReference type="NCBIfam" id="NF006090">
    <property type="entry name" value="PRK08242.1"/>
    <property type="match status" value="1"/>
</dbReference>
<dbReference type="PANTHER" id="PTHR43365:SF1">
    <property type="entry name" value="ACETYL-COA C-ACYLTRANSFERASE"/>
    <property type="match status" value="1"/>
</dbReference>
<dbReference type="InterPro" id="IPR020613">
    <property type="entry name" value="Thiolase_CS"/>
</dbReference>
<dbReference type="PANTHER" id="PTHR43365">
    <property type="entry name" value="BLR7806 PROTEIN"/>
    <property type="match status" value="1"/>
</dbReference>
<feature type="active site" description="Proton acceptor" evidence="4">
    <location>
        <position position="359"/>
    </location>
</feature>
<evidence type="ECO:0000256" key="4">
    <source>
        <dbReference type="PIRSR" id="PIRSR000429-1"/>
    </source>
</evidence>
<dbReference type="EMBL" id="CP015220">
    <property type="protein sequence ID" value="AMY23649.1"/>
    <property type="molecule type" value="Genomic_DNA"/>
</dbReference>
<dbReference type="InterPro" id="IPR002155">
    <property type="entry name" value="Thiolase"/>
</dbReference>
<feature type="active site" description="Acyl-thioester intermediate" evidence="4">
    <location>
        <position position="92"/>
    </location>
</feature>
<feature type="domain" description="Thiolase C-terminal" evidence="7">
    <location>
        <begin position="282"/>
        <end position="402"/>
    </location>
</feature>
<evidence type="ECO:0000313" key="8">
    <source>
        <dbReference type="EMBL" id="AMY23649.1"/>
    </source>
</evidence>
<protein>
    <submittedName>
        <fullName evidence="8">Putative acyltransferase</fullName>
        <ecNumber evidence="8">2.3.1.-</ecNumber>
    </submittedName>
</protein>
<dbReference type="InterPro" id="IPR020617">
    <property type="entry name" value="Thiolase_C"/>
</dbReference>
<evidence type="ECO:0000259" key="6">
    <source>
        <dbReference type="Pfam" id="PF00108"/>
    </source>
</evidence>
<dbReference type="SUPFAM" id="SSF53901">
    <property type="entry name" value="Thiolase-like"/>
    <property type="match status" value="2"/>
</dbReference>
<gene>
    <name evidence="8" type="primary">fadA_4</name>
    <name evidence="8" type="ORF">A3Q41_02348</name>
</gene>
<keyword evidence="9" id="KW-1185">Reference proteome</keyword>
<dbReference type="PATRIC" id="fig|1653479.3.peg.2378"/>
<dbReference type="Pfam" id="PF00108">
    <property type="entry name" value="Thiolase_N"/>
    <property type="match status" value="1"/>
</dbReference>
<evidence type="ECO:0000256" key="2">
    <source>
        <dbReference type="ARBA" id="ARBA00022679"/>
    </source>
</evidence>
<dbReference type="CDD" id="cd00751">
    <property type="entry name" value="thiolase"/>
    <property type="match status" value="1"/>
</dbReference>
<dbReference type="InterPro" id="IPR020616">
    <property type="entry name" value="Thiolase_N"/>
</dbReference>
<sequence>MPEQALIFEAVRTPRGKGRNGSLHGTKPVDLVAGLITELRARFPDMNPADIDDVILGVVSPVGEQGAVISRAAALVAGLPESVPGTQINRFCASGLEATNLAAQKIASGWDDLVIAGGVESMSRVPMGSDGGALFTDPATAYDLYIVPQGIGADLIATVEGFSRHDVDTYAAESQRRAEAAWSAGYFKKSVVPVEDFNGVTLLDHDEHRRPGTTTDSLGTLKPAFAALGKAAGFDDVALQKYVDVERIDHVHTGGNSSGIVDGAALVLIGSAAAGARAGLVPRGRIVATAQVGSEPTIMLTGPTPATVAVLKRAGLTVDDIDVFELNEAFASVVLKWMKDLDIPHEKTNVNGGAIAMGHPLGATGAILVGTVLDELERTGGRYGLITLCIGGGMGVATVIERL</sequence>
<organism evidence="8 9">
    <name type="scientific">Rhodococcoides fascians</name>
    <name type="common">Rhodococcus fascians</name>
    <dbReference type="NCBI Taxonomy" id="1828"/>
    <lineage>
        <taxon>Bacteria</taxon>
        <taxon>Bacillati</taxon>
        <taxon>Actinomycetota</taxon>
        <taxon>Actinomycetes</taxon>
        <taxon>Mycobacteriales</taxon>
        <taxon>Nocardiaceae</taxon>
        <taxon>Rhodococcoides</taxon>
    </lineage>
</organism>
<evidence type="ECO:0000256" key="3">
    <source>
        <dbReference type="ARBA" id="ARBA00023315"/>
    </source>
</evidence>
<keyword evidence="2 5" id="KW-0808">Transferase</keyword>
<dbReference type="Proteomes" id="UP000076038">
    <property type="component" value="Chromosome"/>
</dbReference>
<feature type="domain" description="Thiolase N-terminal" evidence="6">
    <location>
        <begin position="7"/>
        <end position="229"/>
    </location>
</feature>
<dbReference type="EC" id="2.3.1.-" evidence="8"/>
<evidence type="ECO:0000256" key="5">
    <source>
        <dbReference type="RuleBase" id="RU003557"/>
    </source>
</evidence>
<feature type="active site" description="Proton acceptor" evidence="4">
    <location>
        <position position="389"/>
    </location>
</feature>
<keyword evidence="3 5" id="KW-0012">Acyltransferase</keyword>
<accession>A0A143QL56</accession>
<comment type="similarity">
    <text evidence="1 5">Belongs to the thiolase-like superfamily. Thiolase family.</text>
</comment>
<dbReference type="Gene3D" id="3.40.47.10">
    <property type="match status" value="2"/>
</dbReference>
<dbReference type="PIRSF" id="PIRSF000429">
    <property type="entry name" value="Ac-CoA_Ac_transf"/>
    <property type="match status" value="1"/>
</dbReference>
<dbReference type="KEGG" id="rhs:A3Q41_02348"/>
<dbReference type="InterPro" id="IPR016039">
    <property type="entry name" value="Thiolase-like"/>
</dbReference>
<dbReference type="InterPro" id="IPR020610">
    <property type="entry name" value="Thiolase_AS"/>
</dbReference>
<evidence type="ECO:0000313" key="9">
    <source>
        <dbReference type="Proteomes" id="UP000076038"/>
    </source>
</evidence>
<reference evidence="9" key="2">
    <citation type="submission" date="2016-04" db="EMBL/GenBank/DDBJ databases">
        <title>Complete Genome and Plasmid Sequences for Rhodococcus fascians D188 and Draft Sequences for Rhodococcus spp. Isolates PBTS 1 and PBTS 2.</title>
        <authorList>
            <person name="Stamer R."/>
            <person name="Vereecke D."/>
            <person name="Zhang Y."/>
            <person name="Schilkey F."/>
            <person name="Devitt N."/>
            <person name="Randall J."/>
        </authorList>
    </citation>
    <scope>NUCLEOTIDE SEQUENCE [LARGE SCALE GENOMIC DNA]</scope>
    <source>
        <strain evidence="9">PBTS2</strain>
    </source>
</reference>
<name>A0A143QL56_RHOFA</name>
<dbReference type="NCBIfam" id="TIGR01930">
    <property type="entry name" value="AcCoA-C-Actrans"/>
    <property type="match status" value="1"/>
</dbReference>
<dbReference type="PROSITE" id="PS00737">
    <property type="entry name" value="THIOLASE_2"/>
    <property type="match status" value="1"/>
</dbReference>
<proteinExistence type="inferred from homology"/>